<reference evidence="4" key="2">
    <citation type="submission" date="2021-04" db="EMBL/GenBank/DDBJ databases">
        <authorList>
            <person name="Gilroy R."/>
        </authorList>
    </citation>
    <scope>NUCLEOTIDE SEQUENCE</scope>
    <source>
        <strain evidence="4">CHK186-16707</strain>
    </source>
</reference>
<gene>
    <name evidence="4" type="ORF">H9962_00920</name>
</gene>
<keyword evidence="1 4" id="KW-0489">Methyltransferase</keyword>
<dbReference type="Proteomes" id="UP000824225">
    <property type="component" value="Unassembled WGS sequence"/>
</dbReference>
<proteinExistence type="predicted"/>
<reference evidence="4" key="1">
    <citation type="journal article" date="2021" name="PeerJ">
        <title>Extensive microbial diversity within the chicken gut microbiome revealed by metagenomics and culture.</title>
        <authorList>
            <person name="Gilroy R."/>
            <person name="Ravi A."/>
            <person name="Getino M."/>
            <person name="Pursley I."/>
            <person name="Horton D.L."/>
            <person name="Alikhan N.F."/>
            <person name="Baker D."/>
            <person name="Gharbi K."/>
            <person name="Hall N."/>
            <person name="Watson M."/>
            <person name="Adriaenssens E.M."/>
            <person name="Foster-Nyarko E."/>
            <person name="Jarju S."/>
            <person name="Secka A."/>
            <person name="Antonio M."/>
            <person name="Oren A."/>
            <person name="Chaudhuri R.R."/>
            <person name="La Ragione R."/>
            <person name="Hildebrand F."/>
            <person name="Pallen M.J."/>
        </authorList>
    </citation>
    <scope>NUCLEOTIDE SEQUENCE</scope>
    <source>
        <strain evidence="4">CHK186-16707</strain>
    </source>
</reference>
<dbReference type="Pfam" id="PF05175">
    <property type="entry name" value="MTS"/>
    <property type="match status" value="1"/>
</dbReference>
<sequence>MSAHLPPFVPFPVPSPASAAARARFPRGLAQPEQGFRFSRDALLLADFAAGLKLPPAAAVVDLGAGCGVAGLGLLLRRPDLGPVVGVERDVFQVEAARLNIRRLGLDERCSVVTGDLKQTATLRAARAALPAVPKSGAPFHLALCNPPWRREGSGRTPPSPTRRAALFGDETTFPLFLDAADRLLAFQGALALVCGAERLTDVLTALPPRLRPVRLRFVHGRPGKAAAFFLLEARKGSKAALRVEAPLLLEDENA</sequence>
<feature type="domain" description="Methyltransferase small" evidence="3">
    <location>
        <begin position="56"/>
        <end position="122"/>
    </location>
</feature>
<keyword evidence="2" id="KW-0949">S-adenosyl-L-methionine</keyword>
<name>A0A9D2KLQ8_9BACT</name>
<organism evidence="4 5">
    <name type="scientific">Candidatus Mailhella merdigallinarum</name>
    <dbReference type="NCBI Taxonomy" id="2838658"/>
    <lineage>
        <taxon>Bacteria</taxon>
        <taxon>Pseudomonadati</taxon>
        <taxon>Thermodesulfobacteriota</taxon>
        <taxon>Desulfovibrionia</taxon>
        <taxon>Desulfovibrionales</taxon>
        <taxon>Desulfovibrionaceae</taxon>
        <taxon>Mailhella</taxon>
    </lineage>
</organism>
<evidence type="ECO:0000259" key="3">
    <source>
        <dbReference type="Pfam" id="PF05175"/>
    </source>
</evidence>
<protein>
    <submittedName>
        <fullName evidence="4">Methyltransferase</fullName>
    </submittedName>
</protein>
<keyword evidence="1 4" id="KW-0808">Transferase</keyword>
<dbReference type="InterPro" id="IPR050210">
    <property type="entry name" value="tRNA_Adenine-N(6)_MTase"/>
</dbReference>
<dbReference type="SUPFAM" id="SSF53335">
    <property type="entry name" value="S-adenosyl-L-methionine-dependent methyltransferases"/>
    <property type="match status" value="1"/>
</dbReference>
<evidence type="ECO:0000313" key="5">
    <source>
        <dbReference type="Proteomes" id="UP000824225"/>
    </source>
</evidence>
<dbReference type="EMBL" id="DXAN01000003">
    <property type="protein sequence ID" value="HJA07743.1"/>
    <property type="molecule type" value="Genomic_DNA"/>
</dbReference>
<dbReference type="CDD" id="cd02440">
    <property type="entry name" value="AdoMet_MTases"/>
    <property type="match status" value="1"/>
</dbReference>
<dbReference type="InterPro" id="IPR029063">
    <property type="entry name" value="SAM-dependent_MTases_sf"/>
</dbReference>
<dbReference type="GO" id="GO:0032259">
    <property type="term" value="P:methylation"/>
    <property type="evidence" value="ECO:0007669"/>
    <property type="project" value="UniProtKB-KW"/>
</dbReference>
<dbReference type="PANTHER" id="PTHR47739">
    <property type="entry name" value="TRNA1(VAL) (ADENINE(37)-N6)-METHYLTRANSFERASE"/>
    <property type="match status" value="1"/>
</dbReference>
<dbReference type="AlphaFoldDB" id="A0A9D2KLQ8"/>
<dbReference type="PANTHER" id="PTHR47739:SF1">
    <property type="entry name" value="TRNA1(VAL) (ADENINE(37)-N6)-METHYLTRANSFERASE"/>
    <property type="match status" value="1"/>
</dbReference>
<dbReference type="GO" id="GO:0008168">
    <property type="term" value="F:methyltransferase activity"/>
    <property type="evidence" value="ECO:0007669"/>
    <property type="project" value="UniProtKB-KW"/>
</dbReference>
<dbReference type="InterPro" id="IPR007848">
    <property type="entry name" value="Small_mtfrase_dom"/>
</dbReference>
<dbReference type="Gene3D" id="3.40.50.150">
    <property type="entry name" value="Vaccinia Virus protein VP39"/>
    <property type="match status" value="1"/>
</dbReference>
<comment type="caution">
    <text evidence="4">The sequence shown here is derived from an EMBL/GenBank/DDBJ whole genome shotgun (WGS) entry which is preliminary data.</text>
</comment>
<evidence type="ECO:0000313" key="4">
    <source>
        <dbReference type="EMBL" id="HJA07743.1"/>
    </source>
</evidence>
<accession>A0A9D2KLQ8</accession>
<evidence type="ECO:0000256" key="2">
    <source>
        <dbReference type="ARBA" id="ARBA00022691"/>
    </source>
</evidence>
<evidence type="ECO:0000256" key="1">
    <source>
        <dbReference type="ARBA" id="ARBA00022603"/>
    </source>
</evidence>